<dbReference type="PANTHER" id="PTHR37322">
    <property type="match status" value="1"/>
</dbReference>
<dbReference type="PANTHER" id="PTHR37322:SF3">
    <property type="entry name" value="CHONDROITIN SULFATE ABC EXOLYASE"/>
    <property type="match status" value="1"/>
</dbReference>
<evidence type="ECO:0000313" key="7">
    <source>
        <dbReference type="EMBL" id="CAH3128013.1"/>
    </source>
</evidence>
<comment type="similarity">
    <text evidence="1">Belongs to the polysaccharide lyase 8 family.</text>
</comment>
<name>A0AAU9WWC2_9CNID</name>
<keyword evidence="2" id="KW-0456">Lyase</keyword>
<dbReference type="Gene3D" id="1.50.10.100">
    <property type="entry name" value="Chondroitin AC/alginate lyase"/>
    <property type="match status" value="1"/>
</dbReference>
<dbReference type="EMBL" id="CALNXJ010000023">
    <property type="protein sequence ID" value="CAH3128013.1"/>
    <property type="molecule type" value="Genomic_DNA"/>
</dbReference>
<feature type="transmembrane region" description="Helical" evidence="3">
    <location>
        <begin position="9"/>
        <end position="30"/>
    </location>
</feature>
<reference evidence="7 8" key="1">
    <citation type="submission" date="2022-05" db="EMBL/GenBank/DDBJ databases">
        <authorList>
            <consortium name="Genoscope - CEA"/>
            <person name="William W."/>
        </authorList>
    </citation>
    <scope>NUCLEOTIDE SEQUENCE [LARGE SCALE GENOMIC DNA]</scope>
</reference>
<organism evidence="7 8">
    <name type="scientific">Pocillopora meandrina</name>
    <dbReference type="NCBI Taxonomy" id="46732"/>
    <lineage>
        <taxon>Eukaryota</taxon>
        <taxon>Metazoa</taxon>
        <taxon>Cnidaria</taxon>
        <taxon>Anthozoa</taxon>
        <taxon>Hexacorallia</taxon>
        <taxon>Scleractinia</taxon>
        <taxon>Astrocoeniina</taxon>
        <taxon>Pocilloporidae</taxon>
        <taxon>Pocillopora</taxon>
    </lineage>
</organism>
<evidence type="ECO:0000259" key="5">
    <source>
        <dbReference type="Pfam" id="PF09092"/>
    </source>
</evidence>
<evidence type="ECO:0000256" key="1">
    <source>
        <dbReference type="ARBA" id="ARBA00006699"/>
    </source>
</evidence>
<dbReference type="AlphaFoldDB" id="A0AAU9WWC2"/>
<dbReference type="InterPro" id="IPR011071">
    <property type="entry name" value="Lyase_8-like_C"/>
</dbReference>
<gene>
    <name evidence="7" type="ORF">PMEA_00013239</name>
</gene>
<dbReference type="InterPro" id="IPR003159">
    <property type="entry name" value="Lyase_8_central_dom"/>
</dbReference>
<protein>
    <recommendedName>
        <fullName evidence="9">Chondroitin sulfate ABC lyase</fullName>
    </recommendedName>
</protein>
<dbReference type="GO" id="GO:0006027">
    <property type="term" value="P:glycosaminoglycan catabolic process"/>
    <property type="evidence" value="ECO:0007669"/>
    <property type="project" value="InterPro"/>
</dbReference>
<dbReference type="GO" id="GO:0005576">
    <property type="term" value="C:extracellular region"/>
    <property type="evidence" value="ECO:0007669"/>
    <property type="project" value="InterPro"/>
</dbReference>
<dbReference type="Pfam" id="PF09092">
    <property type="entry name" value="Lyase_N"/>
    <property type="match status" value="1"/>
</dbReference>
<dbReference type="InterPro" id="IPR015177">
    <property type="entry name" value="Lyase_catalyt"/>
</dbReference>
<evidence type="ECO:0000259" key="6">
    <source>
        <dbReference type="Pfam" id="PF09093"/>
    </source>
</evidence>
<keyword evidence="3" id="KW-0472">Membrane</keyword>
<dbReference type="GO" id="GO:0030246">
    <property type="term" value="F:carbohydrate binding"/>
    <property type="evidence" value="ECO:0007669"/>
    <property type="project" value="InterPro"/>
</dbReference>
<dbReference type="InterPro" id="IPR039174">
    <property type="entry name" value="Chondroitin_ABC_lyase"/>
</dbReference>
<proteinExistence type="inferred from homology"/>
<dbReference type="Pfam" id="PF09093">
    <property type="entry name" value="Lyase_catalyt"/>
    <property type="match status" value="1"/>
</dbReference>
<feature type="domain" description="Polysaccharide lyase family 8 central" evidence="4">
    <location>
        <begin position="737"/>
        <end position="1003"/>
    </location>
</feature>
<dbReference type="SUPFAM" id="SSF74650">
    <property type="entry name" value="Galactose mutarotase-like"/>
    <property type="match status" value="1"/>
</dbReference>
<feature type="domain" description="Lyase catalytic" evidence="6">
    <location>
        <begin position="417"/>
        <end position="647"/>
    </location>
</feature>
<dbReference type="Gene3D" id="2.70.98.10">
    <property type="match status" value="1"/>
</dbReference>
<dbReference type="GO" id="GO:0005975">
    <property type="term" value="P:carbohydrate metabolic process"/>
    <property type="evidence" value="ECO:0007669"/>
    <property type="project" value="InterPro"/>
</dbReference>
<comment type="caution">
    <text evidence="7">The sequence shown here is derived from an EMBL/GenBank/DDBJ whole genome shotgun (WGS) entry which is preliminary data.</text>
</comment>
<dbReference type="InterPro" id="IPR015176">
    <property type="entry name" value="Lyase_N"/>
</dbReference>
<dbReference type="SUPFAM" id="SSF49863">
    <property type="entry name" value="Hyaluronate lyase-like, C-terminal domain"/>
    <property type="match status" value="1"/>
</dbReference>
<dbReference type="InterPro" id="IPR008929">
    <property type="entry name" value="Chondroitin_lyas"/>
</dbReference>
<dbReference type="SUPFAM" id="SSF49785">
    <property type="entry name" value="Galactose-binding domain-like"/>
    <property type="match status" value="1"/>
</dbReference>
<keyword evidence="3" id="KW-1133">Transmembrane helix</keyword>
<sequence>MNIVSNSNWFLRSLLLVSQYLTFLFSHFLFSSGNQCDQLLDFEDINQLNCFSASGGGSRSLSTEEAKSGQRSLKWVGATAGSSELAYTRPSSSIITGNKLKRGGMKLWLYKKETSDGKILTVNLRDETQKTSFGAFNVNLGFKGWRAVWVAYSECKSSSITTLSSYRLSKVTFSVSHKDTIYFDLIDFVEHMSFQTRDKIVPPINQQGYDKTEINTARQLYRWSTKQPTNLPTTVDPSKTEGLNHIESRLRNFYCSEEKTSYDFTGFLDKRWKSLTKSIDKAHEQYDKLIFKTAPGGKRVISGPSLFCYGCKKGTTKYSAADQTRKFSFVMANIMLPLAQEYYLRSRQVEIDKTAGKELKKLGSSASAKVKKSLKRIAGKHKPRQDEFLNYLKSKGKPYTKAKVRESLEYINKARLQRVINLLDFVEDQGWTDGSAIGSIRGDLNQNGAGYMHTLFLLKKSLHENNANKTRLLNLVNAAKWYNYFGEVYQSTYEYKGTNADRMITTMLFRLLTVLMMPIDTPDEQKARQRDMDALKLWMENALAVNKAFGGVIKPDFTGFHHMGFYASAYIPQALHTAAQLQYLLEGTDYALSSTAKQNLLKTLKTLRVTAVKYSTPNSVGGRFPSFSRKVLVNILPAYAYVSVTRQCSRTQNPLPRVHIPDLNADATLFLRLYQPSDKKISKYLGGGGIRRGKSYMNTLGSLDIMIQAHNKAVEKGMSAESSPNGHWSKNFAALSVHRREDWAVTVKGFNKFVWDFEMGPSENPNGIFQSYGQMLIANSEGSLLAHNVEEGWDWTRIPGATTMSLTLEETRVKKARYFSPRSFAGGVTFKGPEALSNGVFGMDFYQPDYQFSHSSFPNIKLYFKKSVFFFQNVIVCLGSNIRIGNGQGKIAQTTLFQDKVQRVDTGGQMRSFSIKVDGVVKDGSSTFAAMVPPLNSQAGYIRLLDTKGNSYYIPASSASSLKVQIANQNSKTPAAKPSSSRYATAWLEHSPSNDNYEYAVYVKTTSYPKSAEFVWNFQASSRNKKVYKVLQKNDVAHVVKFEMSTVDWREVSPPQFGYVIFSSTTTLPSDGPIRSSNKPCLIMAREDGEFLYLSVSHPDLAFPNSGHLKTMEDIGVREYYHIESQEISITVGLRKRVLKTLPAQPMVHGSPAEYVPTVQVKSTDPKRPKGNKIVFSNLKNGFSVEVKLKK</sequence>
<dbReference type="InterPro" id="IPR011013">
    <property type="entry name" value="Gal_mutarotase_sf_dom"/>
</dbReference>
<dbReference type="GO" id="GO:0016837">
    <property type="term" value="F:carbon-oxygen lyase activity, acting on polysaccharides"/>
    <property type="evidence" value="ECO:0007669"/>
    <property type="project" value="UniProtKB-ARBA"/>
</dbReference>
<evidence type="ECO:0000313" key="8">
    <source>
        <dbReference type="Proteomes" id="UP001159428"/>
    </source>
</evidence>
<dbReference type="SUPFAM" id="SSF48230">
    <property type="entry name" value="Chondroitin AC/alginate lyase"/>
    <property type="match status" value="1"/>
</dbReference>
<evidence type="ECO:0000259" key="4">
    <source>
        <dbReference type="Pfam" id="PF02278"/>
    </source>
</evidence>
<evidence type="ECO:0008006" key="9">
    <source>
        <dbReference type="Google" id="ProtNLM"/>
    </source>
</evidence>
<dbReference type="Pfam" id="PF02278">
    <property type="entry name" value="Lyase_8"/>
    <property type="match status" value="1"/>
</dbReference>
<dbReference type="Proteomes" id="UP001159428">
    <property type="component" value="Unassembled WGS sequence"/>
</dbReference>
<keyword evidence="8" id="KW-1185">Reference proteome</keyword>
<dbReference type="InterPro" id="IPR008979">
    <property type="entry name" value="Galactose-bd-like_sf"/>
</dbReference>
<evidence type="ECO:0000256" key="2">
    <source>
        <dbReference type="ARBA" id="ARBA00023239"/>
    </source>
</evidence>
<feature type="domain" description="Lyase N-terminal" evidence="5">
    <location>
        <begin position="37"/>
        <end position="202"/>
    </location>
</feature>
<dbReference type="Gene3D" id="2.60.120.430">
    <property type="entry name" value="Galactose-binding lectin"/>
    <property type="match status" value="1"/>
</dbReference>
<accession>A0AAU9WWC2</accession>
<keyword evidence="3" id="KW-0812">Transmembrane</keyword>
<dbReference type="Gene3D" id="2.60.220.10">
    <property type="entry name" value="Polysaccharide lyase family 8-like, C-terminal"/>
    <property type="match status" value="1"/>
</dbReference>
<dbReference type="InterPro" id="IPR014718">
    <property type="entry name" value="GH-type_carb-bd"/>
</dbReference>
<evidence type="ECO:0000256" key="3">
    <source>
        <dbReference type="SAM" id="Phobius"/>
    </source>
</evidence>